<protein>
    <submittedName>
        <fullName evidence="1">Uncharacterized protein</fullName>
    </submittedName>
</protein>
<sequence>MDIKQLDQNYSVTAQPAIADIEELASAPFTYGPLPMQLSTLSRT</sequence>
<evidence type="ECO:0000313" key="2">
    <source>
        <dbReference type="Proteomes" id="UP000199211"/>
    </source>
</evidence>
<keyword evidence="2" id="KW-1185">Reference proteome</keyword>
<name>A0ABY1FNR3_9GAMM</name>
<evidence type="ECO:0000313" key="1">
    <source>
        <dbReference type="EMBL" id="SFL69817.1"/>
    </source>
</evidence>
<accession>A0ABY1FNR3</accession>
<organism evidence="1 2">
    <name type="scientific">Marinobacter salarius</name>
    <dbReference type="NCBI Taxonomy" id="1420917"/>
    <lineage>
        <taxon>Bacteria</taxon>
        <taxon>Pseudomonadati</taxon>
        <taxon>Pseudomonadota</taxon>
        <taxon>Gammaproteobacteria</taxon>
        <taxon>Pseudomonadales</taxon>
        <taxon>Marinobacteraceae</taxon>
        <taxon>Marinobacter</taxon>
    </lineage>
</organism>
<dbReference type="EMBL" id="FOTV01000007">
    <property type="protein sequence ID" value="SFL69817.1"/>
    <property type="molecule type" value="Genomic_DNA"/>
</dbReference>
<reference evidence="1 2" key="1">
    <citation type="submission" date="2016-10" db="EMBL/GenBank/DDBJ databases">
        <authorList>
            <person name="Varghese N."/>
            <person name="Submissions S."/>
        </authorList>
    </citation>
    <scope>NUCLEOTIDE SEQUENCE [LARGE SCALE GENOMIC DNA]</scope>
    <source>
        <strain evidence="1 2">DSM 26291</strain>
    </source>
</reference>
<comment type="caution">
    <text evidence="1">The sequence shown here is derived from an EMBL/GenBank/DDBJ whole genome shotgun (WGS) entry which is preliminary data.</text>
</comment>
<proteinExistence type="predicted"/>
<dbReference type="Proteomes" id="UP000199211">
    <property type="component" value="Unassembled WGS sequence"/>
</dbReference>
<dbReference type="RefSeq" id="WP_256713513.1">
    <property type="nucleotide sequence ID" value="NZ_FOTV01000007.1"/>
</dbReference>
<gene>
    <name evidence="1" type="ORF">SAMN04487868_10777</name>
</gene>